<dbReference type="OrthoDB" id="297071at2759"/>
<keyword evidence="2" id="KW-1185">Reference proteome</keyword>
<dbReference type="HOGENOM" id="CLU_530530_0_0_1"/>
<gene>
    <name evidence="1" type="ORF">TTHERM_01248920</name>
</gene>
<evidence type="ECO:0000313" key="1">
    <source>
        <dbReference type="EMBL" id="EAR82233.3"/>
    </source>
</evidence>
<reference evidence="2" key="1">
    <citation type="journal article" date="2006" name="PLoS Biol.">
        <title>Macronuclear genome sequence of the ciliate Tetrahymena thermophila, a model eukaryote.</title>
        <authorList>
            <person name="Eisen J.A."/>
            <person name="Coyne R.S."/>
            <person name="Wu M."/>
            <person name="Wu D."/>
            <person name="Thiagarajan M."/>
            <person name="Wortman J.R."/>
            <person name="Badger J.H."/>
            <person name="Ren Q."/>
            <person name="Amedeo P."/>
            <person name="Jones K.M."/>
            <person name="Tallon L.J."/>
            <person name="Delcher A.L."/>
            <person name="Salzberg S.L."/>
            <person name="Silva J.C."/>
            <person name="Haas B.J."/>
            <person name="Majoros W.H."/>
            <person name="Farzad M."/>
            <person name="Carlton J.M."/>
            <person name="Smith R.K. Jr."/>
            <person name="Garg J."/>
            <person name="Pearlman R.E."/>
            <person name="Karrer K.M."/>
            <person name="Sun L."/>
            <person name="Manning G."/>
            <person name="Elde N.C."/>
            <person name="Turkewitz A.P."/>
            <person name="Asai D.J."/>
            <person name="Wilkes D.E."/>
            <person name="Wang Y."/>
            <person name="Cai H."/>
            <person name="Collins K."/>
            <person name="Stewart B.A."/>
            <person name="Lee S.R."/>
            <person name="Wilamowska K."/>
            <person name="Weinberg Z."/>
            <person name="Ruzzo W.L."/>
            <person name="Wloga D."/>
            <person name="Gaertig J."/>
            <person name="Frankel J."/>
            <person name="Tsao C.-C."/>
            <person name="Gorovsky M.A."/>
            <person name="Keeling P.J."/>
            <person name="Waller R.F."/>
            <person name="Patron N.J."/>
            <person name="Cherry J.M."/>
            <person name="Stover N.A."/>
            <person name="Krieger C.J."/>
            <person name="del Toro C."/>
            <person name="Ryder H.F."/>
            <person name="Williamson S.C."/>
            <person name="Barbeau R.A."/>
            <person name="Hamilton E.P."/>
            <person name="Orias E."/>
        </authorList>
    </citation>
    <scope>NUCLEOTIDE SEQUENCE [LARGE SCALE GENOMIC DNA]</scope>
    <source>
        <strain evidence="2">SB210</strain>
    </source>
</reference>
<dbReference type="Proteomes" id="UP000009168">
    <property type="component" value="Unassembled WGS sequence"/>
</dbReference>
<sequence length="514" mass="60949">MRQFVSEIQKGNYKQNIDSLDKSYYKPQIQNEQILHSKVARFLVLNPSNYPYGKINNGKIQLKQDEDPWISIRPQTTDQNSRKNYYQELQSITKQSNQISVKMRSKSLNQAKQINLESLTKQKQKQGNQKQPQEKILVSESSVYPQIFFSKTKLRHLLKQVEFPQNAKVLDSDDARIQVIFQIISKIFNEIPLFIFNLIICQRQNTNNFVIFFEDPEQIPFSKCCNSPIQVDLQESGVGMIVCNNAQCQENILVQFLISFDDSVKLWKHKRIFKQASERDNYMRMKISNMISTGKYKHHSLKKEIEKASQEITQIFTYQEWHDNEKKERYNKYNNNYLDYNKTEQIQNKYQDDLINQQQYNDLFMTNLDGVDSNNQPQNYNLQNSNQQDLYTLNDELDQIDQINANIQKNFIQQNELNSYKQKLSQGLVQNSTVFNKNFYSYITNQNSNQGLFDKQNSKVRMIRKPRLIKSSQIPVRKIQKLKEQQQQLMSVNLQNNFMLSQENQNNQNYQTNN</sequence>
<organism evidence="1 2">
    <name type="scientific">Tetrahymena thermophila (strain SB210)</name>
    <dbReference type="NCBI Taxonomy" id="312017"/>
    <lineage>
        <taxon>Eukaryota</taxon>
        <taxon>Sar</taxon>
        <taxon>Alveolata</taxon>
        <taxon>Ciliophora</taxon>
        <taxon>Intramacronucleata</taxon>
        <taxon>Oligohymenophorea</taxon>
        <taxon>Hymenostomatida</taxon>
        <taxon>Tetrahymenina</taxon>
        <taxon>Tetrahymenidae</taxon>
        <taxon>Tetrahymena</taxon>
    </lineage>
</organism>
<dbReference type="EMBL" id="GG662515">
    <property type="protein sequence ID" value="EAR82233.3"/>
    <property type="molecule type" value="Genomic_DNA"/>
</dbReference>
<dbReference type="AlphaFoldDB" id="Q22AB6"/>
<proteinExistence type="predicted"/>
<dbReference type="RefSeq" id="XP_001029896.3">
    <property type="nucleotide sequence ID" value="XM_001029896.4"/>
</dbReference>
<dbReference type="GeneID" id="7841150"/>
<dbReference type="InParanoid" id="Q22AB6"/>
<protein>
    <submittedName>
        <fullName evidence="1">Uncharacterized protein</fullName>
    </submittedName>
</protein>
<dbReference type="KEGG" id="tet:TTHERM_01248920"/>
<dbReference type="eggNOG" id="ENOG502SVT5">
    <property type="taxonomic scope" value="Eukaryota"/>
</dbReference>
<accession>Q22AB6</accession>
<evidence type="ECO:0000313" key="2">
    <source>
        <dbReference type="Proteomes" id="UP000009168"/>
    </source>
</evidence>
<name>Q22AB6_TETTS</name>